<sequence>MASHLRMASVRAYRPMAASARAVPLVRALHSSALRQNIPSWPPGPIPENPVTPSQDLASGGSGKKEDHKSWWHDWLHSPSFQAALTTVVGLGMVFGAGTGYLYWYKAHVLSRVEGAFEGGYDPALELASDLVLPHTHHVKRREQPLIDAIFRGEDAGGYYLIIGPKGTGKGTMLTDAMRAIQAEGTSICEAHPDLEVFRLRLGKALDFDYFEDWQGSLFSRADPRNGGPSLDIERAMTKLEKVALKYAREHGRPLVMAFTNIHLFPNNEEGHAVLRQIQQRAEQWAARGMMTMVFTTDDFWCLDKMKKSANRMRILSVTDLSAAESIAALRSLRRHYLGRGCPPEIEPRIESDDVLRRVYELVGGRTSFLARCARASNMIDEAETMIDLEKGWLLSKIGLIPEMDDDVMDEQKWASCSWLLLRDLAEKGPALEPPLGHRPEHEETDFPDGVQLIPSVWDQSTGDPAPIDDENASVPHVDTADLMVDVDLPKVTFDDARRLMTRTDFFEGLDHDNIISIDVRHDVRPDNMLILRAAQQVVAEEGFDSMLDQTRDRVDEIEGLHRQSELTVKEPFRVSIGRGPEGETVLDVVGLGASFVPQDLDDDDEDEGSKGAPAAGGEDGDEAADTGRGGGGGRGRMV</sequence>
<gene>
    <name evidence="3" type="ORF">Q8F55_002413</name>
</gene>
<feature type="compositionally biased region" description="Pro residues" evidence="1">
    <location>
        <begin position="40"/>
        <end position="50"/>
    </location>
</feature>
<evidence type="ECO:0000256" key="1">
    <source>
        <dbReference type="SAM" id="MobiDB-lite"/>
    </source>
</evidence>
<dbReference type="PANTHER" id="PTHR36168:SF1">
    <property type="entry name" value="ORC1-LIKE AAA ATPASE DOMAIN-CONTAINING PROTEIN"/>
    <property type="match status" value="1"/>
</dbReference>
<feature type="domain" description="AAA protein C-terminal winged helix" evidence="2">
    <location>
        <begin position="396"/>
        <end position="559"/>
    </location>
</feature>
<dbReference type="GeneID" id="95983456"/>
<name>A0ABR3QA98_9TREE</name>
<feature type="compositionally biased region" description="Gly residues" evidence="1">
    <location>
        <begin position="628"/>
        <end position="639"/>
    </location>
</feature>
<proteinExistence type="predicted"/>
<dbReference type="InterPro" id="IPR027417">
    <property type="entry name" value="P-loop_NTPase"/>
</dbReference>
<accession>A0ABR3QA98</accession>
<reference evidence="3 4" key="1">
    <citation type="submission" date="2023-08" db="EMBL/GenBank/DDBJ databases">
        <title>Annotated Genome Sequence of Vanrija albida AlHP1.</title>
        <authorList>
            <person name="Herzog R."/>
        </authorList>
    </citation>
    <scope>NUCLEOTIDE SEQUENCE [LARGE SCALE GENOMIC DNA]</scope>
    <source>
        <strain evidence="3 4">AlHP1</strain>
    </source>
</reference>
<keyword evidence="4" id="KW-1185">Reference proteome</keyword>
<dbReference type="RefSeq" id="XP_069211401.1">
    <property type="nucleotide sequence ID" value="XM_069351015.1"/>
</dbReference>
<evidence type="ECO:0000313" key="3">
    <source>
        <dbReference type="EMBL" id="KAL1411457.1"/>
    </source>
</evidence>
<evidence type="ECO:0000259" key="2">
    <source>
        <dbReference type="Pfam" id="PF24913"/>
    </source>
</evidence>
<dbReference type="EMBL" id="JBBXJM010000002">
    <property type="protein sequence ID" value="KAL1411457.1"/>
    <property type="molecule type" value="Genomic_DNA"/>
</dbReference>
<dbReference type="Pfam" id="PF24913">
    <property type="entry name" value="WHD_AAA_fung"/>
    <property type="match status" value="1"/>
</dbReference>
<feature type="region of interest" description="Disordered" evidence="1">
    <location>
        <begin position="39"/>
        <end position="66"/>
    </location>
</feature>
<organism evidence="3 4">
    <name type="scientific">Vanrija albida</name>
    <dbReference type="NCBI Taxonomy" id="181172"/>
    <lineage>
        <taxon>Eukaryota</taxon>
        <taxon>Fungi</taxon>
        <taxon>Dikarya</taxon>
        <taxon>Basidiomycota</taxon>
        <taxon>Agaricomycotina</taxon>
        <taxon>Tremellomycetes</taxon>
        <taxon>Trichosporonales</taxon>
        <taxon>Trichosporonaceae</taxon>
        <taxon>Vanrija</taxon>
    </lineage>
</organism>
<comment type="caution">
    <text evidence="3">The sequence shown here is derived from an EMBL/GenBank/DDBJ whole genome shotgun (WGS) entry which is preliminary data.</text>
</comment>
<dbReference type="SUPFAM" id="SSF52540">
    <property type="entry name" value="P-loop containing nucleoside triphosphate hydrolases"/>
    <property type="match status" value="1"/>
</dbReference>
<feature type="region of interest" description="Disordered" evidence="1">
    <location>
        <begin position="597"/>
        <end position="639"/>
    </location>
</feature>
<dbReference type="InterPro" id="IPR056808">
    <property type="entry name" value="HTH_AAA"/>
</dbReference>
<evidence type="ECO:0000313" key="4">
    <source>
        <dbReference type="Proteomes" id="UP001565368"/>
    </source>
</evidence>
<protein>
    <recommendedName>
        <fullName evidence="2">AAA protein C-terminal winged helix domain-containing protein</fullName>
    </recommendedName>
</protein>
<dbReference type="Proteomes" id="UP001565368">
    <property type="component" value="Unassembled WGS sequence"/>
</dbReference>
<dbReference type="PANTHER" id="PTHR36168">
    <property type="entry name" value="CHROMOSOME 1, WHOLE GENOME SHOTGUN SEQUENCE"/>
    <property type="match status" value="1"/>
</dbReference>